<keyword evidence="1" id="KW-0560">Oxidoreductase</keyword>
<dbReference type="GO" id="GO:0005737">
    <property type="term" value="C:cytoplasm"/>
    <property type="evidence" value="ECO:0007669"/>
    <property type="project" value="TreeGrafter"/>
</dbReference>
<dbReference type="Proteomes" id="UP000613160">
    <property type="component" value="Unassembled WGS sequence"/>
</dbReference>
<protein>
    <submittedName>
        <fullName evidence="4">FAD-dependent oxidoreductase</fullName>
    </submittedName>
</protein>
<dbReference type="AlphaFoldDB" id="A0A916Y5G7"/>
<name>A0A916Y5G7_9HYPH</name>
<dbReference type="Pfam" id="PF01266">
    <property type="entry name" value="DAO"/>
    <property type="match status" value="1"/>
</dbReference>
<reference evidence="4" key="2">
    <citation type="submission" date="2020-09" db="EMBL/GenBank/DDBJ databases">
        <authorList>
            <person name="Sun Q."/>
            <person name="Zhou Y."/>
        </authorList>
    </citation>
    <scope>NUCLEOTIDE SEQUENCE</scope>
    <source>
        <strain evidence="4">CGMCC 1.15493</strain>
    </source>
</reference>
<dbReference type="Gene3D" id="3.50.50.60">
    <property type="entry name" value="FAD/NAD(P)-binding domain"/>
    <property type="match status" value="1"/>
</dbReference>
<gene>
    <name evidence="4" type="primary">tauD</name>
    <name evidence="4" type="ORF">GCM10011335_38380</name>
</gene>
<proteinExistence type="predicted"/>
<dbReference type="RefSeq" id="WP_188853771.1">
    <property type="nucleotide sequence ID" value="NZ_BMJJ01000010.1"/>
</dbReference>
<evidence type="ECO:0000256" key="1">
    <source>
        <dbReference type="ARBA" id="ARBA00023002"/>
    </source>
</evidence>
<comment type="caution">
    <text evidence="4">The sequence shown here is derived from an EMBL/GenBank/DDBJ whole genome shotgun (WGS) entry which is preliminary data.</text>
</comment>
<evidence type="ECO:0000256" key="2">
    <source>
        <dbReference type="SAM" id="MobiDB-lite"/>
    </source>
</evidence>
<dbReference type="InterPro" id="IPR036188">
    <property type="entry name" value="FAD/NAD-bd_sf"/>
</dbReference>
<feature type="region of interest" description="Disordered" evidence="2">
    <location>
        <begin position="1"/>
        <end position="27"/>
    </location>
</feature>
<dbReference type="GO" id="GO:0016491">
    <property type="term" value="F:oxidoreductase activity"/>
    <property type="evidence" value="ECO:0007669"/>
    <property type="project" value="UniProtKB-KW"/>
</dbReference>
<evidence type="ECO:0000313" key="5">
    <source>
        <dbReference type="Proteomes" id="UP000613160"/>
    </source>
</evidence>
<dbReference type="PANTHER" id="PTHR13847">
    <property type="entry name" value="SARCOSINE DEHYDROGENASE-RELATED"/>
    <property type="match status" value="1"/>
</dbReference>
<organism evidence="4 5">
    <name type="scientific">Aureimonas glaciei</name>
    <dbReference type="NCBI Taxonomy" id="1776957"/>
    <lineage>
        <taxon>Bacteria</taxon>
        <taxon>Pseudomonadati</taxon>
        <taxon>Pseudomonadota</taxon>
        <taxon>Alphaproteobacteria</taxon>
        <taxon>Hyphomicrobiales</taxon>
        <taxon>Aurantimonadaceae</taxon>
        <taxon>Aureimonas</taxon>
    </lineage>
</organism>
<feature type="domain" description="FAD dependent oxidoreductase" evidence="3">
    <location>
        <begin position="60"/>
        <end position="419"/>
    </location>
</feature>
<evidence type="ECO:0000259" key="3">
    <source>
        <dbReference type="Pfam" id="PF01266"/>
    </source>
</evidence>
<dbReference type="SUPFAM" id="SSF51905">
    <property type="entry name" value="FAD/NAD(P)-binding domain"/>
    <property type="match status" value="1"/>
</dbReference>
<sequence>MTRNETAATPGSLPYDPRYDPLREATPGENRAYAPTYWIATAGAPPADDGPFTGDGEAEVVVVGSGYTGLATAIFLAREHGIKAHVVEANRVAWGCSTRNGGQGQSASGRLSRSQWIARWGVDTAKALHREIVEGFEVFSDLVAGIDCDPQPGGHLHIAHRPRYFDKLKAEAEVANSVFSYGIKVIGPEELRRDFTGEKGAAGAYLEPLGTGIHAGKLAFGYLKFARSLGARVHPGSPVTSITREGEYFRVVTPKGSLRAKSVVLATGGYGGQKLHPALKSRIMPILSNSVVTRVLSKAEIEAAGIRARQVMTDTRTLRFYYRLLPDDRLQIGSRSAIAGADAENPKHLALLERGIAEKFPALAGVALDYSWWGWVDVSHDMMPRIVQPDAGERLFYAGGYGGNGVSYSAQAGRRVAALVAGQPAQALPIFQGPLPGHAFAPFRRIGQSLLYRWYQARDEAA</sequence>
<dbReference type="PANTHER" id="PTHR13847:SF281">
    <property type="entry name" value="FAD DEPENDENT OXIDOREDUCTASE DOMAIN-CONTAINING PROTEIN"/>
    <property type="match status" value="1"/>
</dbReference>
<dbReference type="EMBL" id="BMJJ01000010">
    <property type="protein sequence ID" value="GGD31633.1"/>
    <property type="molecule type" value="Genomic_DNA"/>
</dbReference>
<keyword evidence="5" id="KW-1185">Reference proteome</keyword>
<dbReference type="Gene3D" id="3.30.9.10">
    <property type="entry name" value="D-Amino Acid Oxidase, subunit A, domain 2"/>
    <property type="match status" value="1"/>
</dbReference>
<accession>A0A916Y5G7</accession>
<evidence type="ECO:0000313" key="4">
    <source>
        <dbReference type="EMBL" id="GGD31633.1"/>
    </source>
</evidence>
<dbReference type="InterPro" id="IPR006076">
    <property type="entry name" value="FAD-dep_OxRdtase"/>
</dbReference>
<reference evidence="4" key="1">
    <citation type="journal article" date="2014" name="Int. J. Syst. Evol. Microbiol.">
        <title>Complete genome sequence of Corynebacterium casei LMG S-19264T (=DSM 44701T), isolated from a smear-ripened cheese.</title>
        <authorList>
            <consortium name="US DOE Joint Genome Institute (JGI-PGF)"/>
            <person name="Walter F."/>
            <person name="Albersmeier A."/>
            <person name="Kalinowski J."/>
            <person name="Ruckert C."/>
        </authorList>
    </citation>
    <scope>NUCLEOTIDE SEQUENCE</scope>
    <source>
        <strain evidence="4">CGMCC 1.15493</strain>
    </source>
</reference>